<evidence type="ECO:0000313" key="3">
    <source>
        <dbReference type="Proteomes" id="UP000182945"/>
    </source>
</evidence>
<dbReference type="PANTHER" id="PTHR43415">
    <property type="entry name" value="SPERMIDINE N(1)-ACETYLTRANSFERASE"/>
    <property type="match status" value="1"/>
</dbReference>
<proteinExistence type="predicted"/>
<gene>
    <name evidence="2" type="ORF">BME96_05745</name>
</gene>
<dbReference type="GO" id="GO:0016747">
    <property type="term" value="F:acyltransferase activity, transferring groups other than amino-acyl groups"/>
    <property type="evidence" value="ECO:0007669"/>
    <property type="project" value="InterPro"/>
</dbReference>
<dbReference type="KEGG" id="vhl:BME96_05745"/>
<feature type="domain" description="N-acetyltransferase" evidence="1">
    <location>
        <begin position="9"/>
        <end position="175"/>
    </location>
</feature>
<evidence type="ECO:0000313" key="2">
    <source>
        <dbReference type="EMBL" id="APC47700.1"/>
    </source>
</evidence>
<dbReference type="Pfam" id="PF00583">
    <property type="entry name" value="Acetyltransf_1"/>
    <property type="match status" value="1"/>
</dbReference>
<evidence type="ECO:0000259" key="1">
    <source>
        <dbReference type="PROSITE" id="PS51186"/>
    </source>
</evidence>
<dbReference type="InterPro" id="IPR016181">
    <property type="entry name" value="Acyl_CoA_acyltransferase"/>
</dbReference>
<reference evidence="2 3" key="1">
    <citation type="submission" date="2016-11" db="EMBL/GenBank/DDBJ databases">
        <title>Complete genome sequencing of Virgibacillus halodenitrificans PDB-F2.</title>
        <authorList>
            <person name="Sun Z."/>
            <person name="Zhou Y."/>
            <person name="Li H."/>
        </authorList>
    </citation>
    <scope>NUCLEOTIDE SEQUENCE [LARGE SCALE GENOMIC DNA]</scope>
    <source>
        <strain evidence="2 3">PDB-F2</strain>
    </source>
</reference>
<dbReference type="EMBL" id="CP017962">
    <property type="protein sequence ID" value="APC47700.1"/>
    <property type="molecule type" value="Genomic_DNA"/>
</dbReference>
<dbReference type="InterPro" id="IPR000182">
    <property type="entry name" value="GNAT_dom"/>
</dbReference>
<dbReference type="PROSITE" id="PS51186">
    <property type="entry name" value="GNAT"/>
    <property type="match status" value="1"/>
</dbReference>
<dbReference type="CDD" id="cd04301">
    <property type="entry name" value="NAT_SF"/>
    <property type="match status" value="1"/>
</dbReference>
<dbReference type="Proteomes" id="UP000182945">
    <property type="component" value="Chromosome"/>
</dbReference>
<dbReference type="Gene3D" id="3.40.630.30">
    <property type="match status" value="1"/>
</dbReference>
<protein>
    <submittedName>
        <fullName evidence="2">GNAT family N-acetyltransferase</fullName>
    </submittedName>
</protein>
<dbReference type="AlphaFoldDB" id="A0AAC9IZ26"/>
<dbReference type="SUPFAM" id="SSF55729">
    <property type="entry name" value="Acyl-CoA N-acyltransferases (Nat)"/>
    <property type="match status" value="1"/>
</dbReference>
<organism evidence="2 3">
    <name type="scientific">Virgibacillus halodenitrificans</name>
    <name type="common">Bacillus halodenitrificans</name>
    <dbReference type="NCBI Taxonomy" id="1482"/>
    <lineage>
        <taxon>Bacteria</taxon>
        <taxon>Bacillati</taxon>
        <taxon>Bacillota</taxon>
        <taxon>Bacilli</taxon>
        <taxon>Bacillales</taxon>
        <taxon>Bacillaceae</taxon>
        <taxon>Virgibacillus</taxon>
    </lineage>
</organism>
<name>A0AAC9IZ26_VIRHA</name>
<sequence>MNMLPKEKIVIRTANTKDAPRILQIEREVVSEETFLITSLEEFDKTVDQQSDWIENMIHNDRETMLVAEYSGQVVGWIVFMSQNRIRLSHTGSFGMMIEKNFRNMGIGKLLINGILDWAEVNPCIEKVSLGVFSTNKRAIALYKKMGFIEEGRKVREFKISDTKYVDDVLMYKLV</sequence>
<dbReference type="PANTHER" id="PTHR43415:SF3">
    <property type="entry name" value="GNAT-FAMILY ACETYLTRANSFERASE"/>
    <property type="match status" value="1"/>
</dbReference>
<accession>A0AAC9IZ26</accession>